<dbReference type="InterPro" id="IPR052190">
    <property type="entry name" value="Euk-Arch_PrmC-MTase"/>
</dbReference>
<dbReference type="EMBL" id="JBHSDK010000021">
    <property type="protein sequence ID" value="MFC4336747.1"/>
    <property type="molecule type" value="Genomic_DNA"/>
</dbReference>
<evidence type="ECO:0000313" key="8">
    <source>
        <dbReference type="Proteomes" id="UP001595823"/>
    </source>
</evidence>
<keyword evidence="2 7" id="KW-0489">Methyltransferase</keyword>
<dbReference type="RefSeq" id="WP_380622965.1">
    <property type="nucleotide sequence ID" value="NZ_JBHSDK010000021.1"/>
</dbReference>
<dbReference type="Gene3D" id="3.40.50.150">
    <property type="entry name" value="Vaccinia Virus protein VP39"/>
    <property type="match status" value="1"/>
</dbReference>
<feature type="domain" description="DUF7782" evidence="6">
    <location>
        <begin position="376"/>
        <end position="474"/>
    </location>
</feature>
<dbReference type="InterPro" id="IPR002052">
    <property type="entry name" value="DNA_methylase_N6_adenine_CS"/>
</dbReference>
<evidence type="ECO:0000256" key="1">
    <source>
        <dbReference type="ARBA" id="ARBA00006149"/>
    </source>
</evidence>
<dbReference type="InterPro" id="IPR029063">
    <property type="entry name" value="SAM-dependent_MTases_sf"/>
</dbReference>
<evidence type="ECO:0000256" key="4">
    <source>
        <dbReference type="ARBA" id="ARBA00022691"/>
    </source>
</evidence>
<accession>A0ABV8U177</accession>
<dbReference type="GO" id="GO:0032259">
    <property type="term" value="P:methylation"/>
    <property type="evidence" value="ECO:0007669"/>
    <property type="project" value="UniProtKB-KW"/>
</dbReference>
<comment type="similarity">
    <text evidence="1">Belongs to the eukaryotic/archaeal PrmC-related family.</text>
</comment>
<dbReference type="Pfam" id="PF25004">
    <property type="entry name" value="DUF7782"/>
    <property type="match status" value="1"/>
</dbReference>
<dbReference type="SUPFAM" id="SSF53335">
    <property type="entry name" value="S-adenosyl-L-methionine-dependent methyltransferases"/>
    <property type="match status" value="1"/>
</dbReference>
<evidence type="ECO:0000256" key="3">
    <source>
        <dbReference type="ARBA" id="ARBA00022679"/>
    </source>
</evidence>
<dbReference type="PANTHER" id="PTHR45875:SF1">
    <property type="entry name" value="METHYLTRANSFERASE N6AMT1"/>
    <property type="match status" value="1"/>
</dbReference>
<evidence type="ECO:0000259" key="6">
    <source>
        <dbReference type="Pfam" id="PF25004"/>
    </source>
</evidence>
<keyword evidence="4" id="KW-0949">S-adenosyl-L-methionine</keyword>
<dbReference type="InterPro" id="IPR056684">
    <property type="entry name" value="DUF7782"/>
</dbReference>
<sequence>MELLSDAEALLLKESFERNYAAESRYERFGTGLEPAARGDYRALLAVLEDDPQSVWTALFDAGLAVEEGPLERALAPLPLEAARRCGMVTPEGAAGWGLESDPEGRAVFSDQRHGISGARGREHVLGIGGASRLLRDATLTSPVDSALDIGTGSGVQAFHLASAARSVCATDLSERALAFARLNAVVNGLEAEFLRGDLLEPVAGRTFDRVVANPPFVIATPGDGWTYRDGGREGDGIAAELAAAAPQLLNPGGTLQFLANWLHVEGEDWRDRVASWIPEEDVTAWIVQRDAVAPLDYVRTWQRDAGDEDPRRAAAWLDWFDEHRVEAVGFGFVNLKLTPGRSAVRADSVAQAVEAPWSARVAEVLARLEAPLEPEDLWGAALRVADGVRLRQEAEVGESGWEVGRQWIEQTRGLRLAEELDPLLVEFLASCDGTVPVGGIVGVFAEAYESESGLLYASMFPVLKHLVERGFLVGP</sequence>
<reference evidence="8" key="1">
    <citation type="journal article" date="2019" name="Int. J. Syst. Evol. Microbiol.">
        <title>The Global Catalogue of Microorganisms (GCM) 10K type strain sequencing project: providing services to taxonomists for standard genome sequencing and annotation.</title>
        <authorList>
            <consortium name="The Broad Institute Genomics Platform"/>
            <consortium name="The Broad Institute Genome Sequencing Center for Infectious Disease"/>
            <person name="Wu L."/>
            <person name="Ma J."/>
        </authorList>
    </citation>
    <scope>NUCLEOTIDE SEQUENCE [LARGE SCALE GENOMIC DNA]</scope>
    <source>
        <strain evidence="8">IBRC-M 10908</strain>
    </source>
</reference>
<dbReference type="CDD" id="cd02440">
    <property type="entry name" value="AdoMet_MTases"/>
    <property type="match status" value="1"/>
</dbReference>
<comment type="caution">
    <text evidence="7">The sequence shown here is derived from an EMBL/GenBank/DDBJ whole genome shotgun (WGS) entry which is preliminary data.</text>
</comment>
<dbReference type="Proteomes" id="UP001595823">
    <property type="component" value="Unassembled WGS sequence"/>
</dbReference>
<dbReference type="Pfam" id="PF05175">
    <property type="entry name" value="MTS"/>
    <property type="match status" value="1"/>
</dbReference>
<name>A0ABV8U177_9ACTN</name>
<dbReference type="GO" id="GO:0008168">
    <property type="term" value="F:methyltransferase activity"/>
    <property type="evidence" value="ECO:0007669"/>
    <property type="project" value="UniProtKB-KW"/>
</dbReference>
<evidence type="ECO:0000313" key="7">
    <source>
        <dbReference type="EMBL" id="MFC4336747.1"/>
    </source>
</evidence>
<dbReference type="PANTHER" id="PTHR45875">
    <property type="entry name" value="METHYLTRANSFERASE N6AMT1"/>
    <property type="match status" value="1"/>
</dbReference>
<feature type="domain" description="Methyltransferase small" evidence="5">
    <location>
        <begin position="131"/>
        <end position="261"/>
    </location>
</feature>
<proteinExistence type="inferred from homology"/>
<organism evidence="7 8">
    <name type="scientific">Salininema proteolyticum</name>
    <dbReference type="NCBI Taxonomy" id="1607685"/>
    <lineage>
        <taxon>Bacteria</taxon>
        <taxon>Bacillati</taxon>
        <taxon>Actinomycetota</taxon>
        <taxon>Actinomycetes</taxon>
        <taxon>Glycomycetales</taxon>
        <taxon>Glycomycetaceae</taxon>
        <taxon>Salininema</taxon>
    </lineage>
</organism>
<protein>
    <submittedName>
        <fullName evidence="7">Methyltransferase</fullName>
    </submittedName>
</protein>
<evidence type="ECO:0000256" key="2">
    <source>
        <dbReference type="ARBA" id="ARBA00022603"/>
    </source>
</evidence>
<dbReference type="InterPro" id="IPR007848">
    <property type="entry name" value="Small_mtfrase_dom"/>
</dbReference>
<keyword evidence="3" id="KW-0808">Transferase</keyword>
<dbReference type="PROSITE" id="PS00092">
    <property type="entry name" value="N6_MTASE"/>
    <property type="match status" value="1"/>
</dbReference>
<evidence type="ECO:0000259" key="5">
    <source>
        <dbReference type="Pfam" id="PF05175"/>
    </source>
</evidence>
<gene>
    <name evidence="7" type="ORF">ACFPET_16220</name>
</gene>
<keyword evidence="8" id="KW-1185">Reference proteome</keyword>